<comment type="similarity">
    <text evidence="1">Belongs to the ROK (NagC/XylR) family.</text>
</comment>
<dbReference type="STRING" id="1811193.A0O21_04500"/>
<evidence type="ECO:0000313" key="3">
    <source>
        <dbReference type="Proteomes" id="UP000077317"/>
    </source>
</evidence>
<reference evidence="2 3" key="1">
    <citation type="journal article" date="2016" name="Int. J. Syst. Evol. Microbiol.">
        <title>Streptococcuspantholopis sp. nov., isolated from faeces of the Tibetan antelope (Pantholops hodgsonii).</title>
        <authorList>
            <person name="Bai X."/>
            <person name="Xiong Y."/>
            <person name="Lu S."/>
            <person name="Jin D."/>
            <person name="Lai X."/>
            <person name="Yang J."/>
            <person name="Niu L."/>
            <person name="Hu S."/>
            <person name="Meng X."/>
            <person name="Pu J."/>
            <person name="Ye C."/>
            <person name="Xu J."/>
        </authorList>
    </citation>
    <scope>NUCLEOTIDE SEQUENCE [LARGE SCALE GENOMIC DNA]</scope>
    <source>
        <strain evidence="2 3">TA 26</strain>
    </source>
</reference>
<gene>
    <name evidence="2" type="ORF">A0O21_04500</name>
</gene>
<dbReference type="InterPro" id="IPR000600">
    <property type="entry name" value="ROK"/>
</dbReference>
<dbReference type="Pfam" id="PF00480">
    <property type="entry name" value="ROK"/>
    <property type="match status" value="2"/>
</dbReference>
<dbReference type="Proteomes" id="UP000077317">
    <property type="component" value="Chromosome"/>
</dbReference>
<evidence type="ECO:0000256" key="1">
    <source>
        <dbReference type="ARBA" id="ARBA00006479"/>
    </source>
</evidence>
<protein>
    <submittedName>
        <fullName evidence="2">Transcriptional regulator</fullName>
    </submittedName>
</protein>
<dbReference type="KEGG" id="spat:A0O21_04500"/>
<dbReference type="InterPro" id="IPR043129">
    <property type="entry name" value="ATPase_NBD"/>
</dbReference>
<dbReference type="SUPFAM" id="SSF53067">
    <property type="entry name" value="Actin-like ATPase domain"/>
    <property type="match status" value="1"/>
</dbReference>
<sequence length="330" mass="36164">MKKFLTIDIGGSFIKHALIDDKEVLTQSGESPTPNTMEDFLAVLEKLIASYQEQISGVCIACPGQINARTGFIHKGGLLSYLKSFPLKQFLTDRFSLPVSVINDANAAGLAEAQHGELADCRCGAVLVLGTGVGLALVSHGDLLSAKNFAAADILIKEDKKEEGGFKEKFSTDIISSLFNLHLKGLESLWDNKGSAVQFIKESSAYLGLADEDGRAVFQALNDNKDAELHKRFETYCREIAYLILNLQSIFRLELVAIGGGISSQPLLIKEIDRQYRDLLSKEAALSLSAALPIRACRYHNEANLIGAFCHFKKQDTKERGFKSFLFGPD</sequence>
<name>A0A172Q7B5_9STRE</name>
<dbReference type="RefSeq" id="WP_067061952.1">
    <property type="nucleotide sequence ID" value="NZ_CP014699.1"/>
</dbReference>
<dbReference type="AlphaFoldDB" id="A0A172Q7B5"/>
<dbReference type="EMBL" id="CP014699">
    <property type="protein sequence ID" value="AND79340.1"/>
    <property type="molecule type" value="Genomic_DNA"/>
</dbReference>
<accession>A0A172Q7B5</accession>
<dbReference type="OrthoDB" id="9795247at2"/>
<dbReference type="Gene3D" id="3.30.420.40">
    <property type="match status" value="2"/>
</dbReference>
<proteinExistence type="inferred from homology"/>
<evidence type="ECO:0000313" key="2">
    <source>
        <dbReference type="EMBL" id="AND79340.1"/>
    </source>
</evidence>
<dbReference type="PANTHER" id="PTHR18964:SF170">
    <property type="entry name" value="SUGAR KINASE"/>
    <property type="match status" value="1"/>
</dbReference>
<dbReference type="CDD" id="cd24152">
    <property type="entry name" value="ASKHA_NBD_ROK-like"/>
    <property type="match status" value="1"/>
</dbReference>
<keyword evidence="3" id="KW-1185">Reference proteome</keyword>
<dbReference type="PANTHER" id="PTHR18964">
    <property type="entry name" value="ROK (REPRESSOR, ORF, KINASE) FAMILY"/>
    <property type="match status" value="1"/>
</dbReference>
<reference evidence="3" key="2">
    <citation type="submission" date="2016-03" db="EMBL/GenBank/DDBJ databases">
        <title>Streptococcus antelopensis sp. nov., isolated from the feces of the Tibetan antelope (Pantholops hodgsonii) in Hoh Xil National Nature Reserve, Qinghai, China.</title>
        <authorList>
            <person name="Bai X."/>
        </authorList>
    </citation>
    <scope>NUCLEOTIDE SEQUENCE [LARGE SCALE GENOMIC DNA]</scope>
    <source>
        <strain evidence="3">TA 26</strain>
    </source>
</reference>
<organism evidence="2 3">
    <name type="scientific">Streptococcus pantholopis</name>
    <dbReference type="NCBI Taxonomy" id="1811193"/>
    <lineage>
        <taxon>Bacteria</taxon>
        <taxon>Bacillati</taxon>
        <taxon>Bacillota</taxon>
        <taxon>Bacilli</taxon>
        <taxon>Lactobacillales</taxon>
        <taxon>Streptococcaceae</taxon>
        <taxon>Streptococcus</taxon>
    </lineage>
</organism>